<comment type="similarity">
    <text evidence="5 6">Belongs to the class I-like SAM-binding methyltransferase superfamily. C5-methyltransferase family.</text>
</comment>
<dbReference type="Gene3D" id="3.40.50.150">
    <property type="entry name" value="Vaccinia Virus protein VP39"/>
    <property type="match status" value="1"/>
</dbReference>
<dbReference type="SUPFAM" id="SSF53335">
    <property type="entry name" value="S-adenosyl-L-methionine-dependent methyltransferases"/>
    <property type="match status" value="1"/>
</dbReference>
<gene>
    <name evidence="8" type="primary">dcm</name>
    <name evidence="8" type="ORF">N7548_03225</name>
</gene>
<comment type="catalytic activity">
    <reaction evidence="7">
        <text>a 2'-deoxycytidine in DNA + S-adenosyl-L-methionine = a 5-methyl-2'-deoxycytidine in DNA + S-adenosyl-L-homocysteine + H(+)</text>
        <dbReference type="Rhea" id="RHEA:13681"/>
        <dbReference type="Rhea" id="RHEA-COMP:11369"/>
        <dbReference type="Rhea" id="RHEA-COMP:11370"/>
        <dbReference type="ChEBI" id="CHEBI:15378"/>
        <dbReference type="ChEBI" id="CHEBI:57856"/>
        <dbReference type="ChEBI" id="CHEBI:59789"/>
        <dbReference type="ChEBI" id="CHEBI:85452"/>
        <dbReference type="ChEBI" id="CHEBI:85454"/>
        <dbReference type="EC" id="2.1.1.37"/>
    </reaction>
</comment>
<keyword evidence="1 5" id="KW-0489">Methyltransferase</keyword>
<dbReference type="Pfam" id="PF00145">
    <property type="entry name" value="DNA_methylase"/>
    <property type="match status" value="1"/>
</dbReference>
<dbReference type="RefSeq" id="WP_263607986.1">
    <property type="nucleotide sequence ID" value="NZ_JAOVQM010000002.1"/>
</dbReference>
<evidence type="ECO:0000313" key="8">
    <source>
        <dbReference type="EMBL" id="MCV2231833.1"/>
    </source>
</evidence>
<dbReference type="GO" id="GO:0003886">
    <property type="term" value="F:DNA (cytosine-5-)-methyltransferase activity"/>
    <property type="evidence" value="ECO:0007669"/>
    <property type="project" value="UniProtKB-EC"/>
</dbReference>
<dbReference type="InterPro" id="IPR018117">
    <property type="entry name" value="C5_DNA_meth_AS"/>
</dbReference>
<dbReference type="PRINTS" id="PR00105">
    <property type="entry name" value="C5METTRFRASE"/>
</dbReference>
<dbReference type="PROSITE" id="PS00094">
    <property type="entry name" value="C5_MTASE_1"/>
    <property type="match status" value="1"/>
</dbReference>
<sequence length="361" mass="42163">MHKLKLATVFSGIGSVEHALIKQSIPFETVFACDSGERYLNQTESEIKDDIHLNQIRDVKKHINNLYNKERKPNYVRETYFANYDIDDSRWYDDIRFIDGNKYINQVDLFVGGSPCQSFSIMGKRAGLDDTRGTLFYHFARLVNEIKPEVFIFENVPGMLTHDYGNTWDVIKGVFKQLDYNIKFEVMDAIDFGIPQRRKRLFVVGFRDKSIEFEFPKGQQNFEPITTFLEENNEIESHFYLGKKGFEFVTNPKYKNRAKILGDTIRTQKANQQFNWNGDFVFVPTASITNDQVKRRAYEGIYNNQHGYIRQLTNRECLNLMGYSSNFKIVVPKMQAYRQAGNSIVVNVMEALINEIMKVMK</sequence>
<keyword evidence="4" id="KW-0680">Restriction system</keyword>
<dbReference type="EC" id="2.1.1.37" evidence="7"/>
<dbReference type="Proteomes" id="UP001177160">
    <property type="component" value="Unassembled WGS sequence"/>
</dbReference>
<dbReference type="InterPro" id="IPR031303">
    <property type="entry name" value="C5_meth_CS"/>
</dbReference>
<name>A0ABT2Y526_9MOLU</name>
<reference evidence="8" key="1">
    <citation type="submission" date="2022-09" db="EMBL/GenBank/DDBJ databases">
        <title>Novel Mycoplasma species identified in domestic and wild animals.</title>
        <authorList>
            <person name="Volokhov D.V."/>
            <person name="Furtak V.A."/>
            <person name="Zagorodnyaya T.A."/>
        </authorList>
    </citation>
    <scope>NUCLEOTIDE SEQUENCE</scope>
    <source>
        <strain evidence="8">Oakley</strain>
    </source>
</reference>
<proteinExistence type="inferred from homology"/>
<evidence type="ECO:0000256" key="5">
    <source>
        <dbReference type="PROSITE-ProRule" id="PRU01016"/>
    </source>
</evidence>
<protein>
    <recommendedName>
        <fullName evidence="7">Cytosine-specific methyltransferase</fullName>
        <ecNumber evidence="7">2.1.1.37</ecNumber>
    </recommendedName>
</protein>
<keyword evidence="3 5" id="KW-0949">S-adenosyl-L-methionine</keyword>
<evidence type="ECO:0000256" key="1">
    <source>
        <dbReference type="ARBA" id="ARBA00022603"/>
    </source>
</evidence>
<dbReference type="PROSITE" id="PS51679">
    <property type="entry name" value="SAM_MT_C5"/>
    <property type="match status" value="1"/>
</dbReference>
<dbReference type="InterPro" id="IPR001525">
    <property type="entry name" value="C5_MeTfrase"/>
</dbReference>
<evidence type="ECO:0000256" key="3">
    <source>
        <dbReference type="ARBA" id="ARBA00022691"/>
    </source>
</evidence>
<dbReference type="PANTHER" id="PTHR46098:SF1">
    <property type="entry name" value="TRNA (CYTOSINE(38)-C(5))-METHYLTRANSFERASE"/>
    <property type="match status" value="1"/>
</dbReference>
<dbReference type="Gene3D" id="3.90.120.10">
    <property type="entry name" value="DNA Methylase, subunit A, domain 2"/>
    <property type="match status" value="1"/>
</dbReference>
<keyword evidence="9" id="KW-1185">Reference proteome</keyword>
<comment type="caution">
    <text evidence="8">The sequence shown here is derived from an EMBL/GenBank/DDBJ whole genome shotgun (WGS) entry which is preliminary data.</text>
</comment>
<dbReference type="InterPro" id="IPR050750">
    <property type="entry name" value="C5-MTase"/>
</dbReference>
<keyword evidence="2 5" id="KW-0808">Transferase</keyword>
<dbReference type="EMBL" id="JAOVQM010000002">
    <property type="protein sequence ID" value="MCV2231833.1"/>
    <property type="molecule type" value="Genomic_DNA"/>
</dbReference>
<evidence type="ECO:0000256" key="7">
    <source>
        <dbReference type="RuleBase" id="RU000417"/>
    </source>
</evidence>
<evidence type="ECO:0000256" key="4">
    <source>
        <dbReference type="ARBA" id="ARBA00022747"/>
    </source>
</evidence>
<accession>A0ABT2Y526</accession>
<organism evidence="8 9">
    <name type="scientific">Paracholeplasma manati</name>
    <dbReference type="NCBI Taxonomy" id="591373"/>
    <lineage>
        <taxon>Bacteria</taxon>
        <taxon>Bacillati</taxon>
        <taxon>Mycoplasmatota</taxon>
        <taxon>Mollicutes</taxon>
        <taxon>Acholeplasmatales</taxon>
        <taxon>Acholeplasmataceae</taxon>
        <taxon>Paracholeplasma</taxon>
    </lineage>
</organism>
<feature type="active site" evidence="5">
    <location>
        <position position="116"/>
    </location>
</feature>
<evidence type="ECO:0000256" key="6">
    <source>
        <dbReference type="RuleBase" id="RU000416"/>
    </source>
</evidence>
<evidence type="ECO:0000313" key="9">
    <source>
        <dbReference type="Proteomes" id="UP001177160"/>
    </source>
</evidence>
<evidence type="ECO:0000256" key="2">
    <source>
        <dbReference type="ARBA" id="ARBA00022679"/>
    </source>
</evidence>
<dbReference type="PANTHER" id="PTHR46098">
    <property type="entry name" value="TRNA (CYTOSINE(38)-C(5))-METHYLTRANSFERASE"/>
    <property type="match status" value="1"/>
</dbReference>
<dbReference type="GO" id="GO:0032259">
    <property type="term" value="P:methylation"/>
    <property type="evidence" value="ECO:0007669"/>
    <property type="project" value="UniProtKB-KW"/>
</dbReference>
<dbReference type="PROSITE" id="PS00095">
    <property type="entry name" value="C5_MTASE_2"/>
    <property type="match status" value="1"/>
</dbReference>
<dbReference type="NCBIfam" id="TIGR00675">
    <property type="entry name" value="dcm"/>
    <property type="match status" value="1"/>
</dbReference>
<dbReference type="InterPro" id="IPR029063">
    <property type="entry name" value="SAM-dependent_MTases_sf"/>
</dbReference>